<gene>
    <name evidence="3" type="ORF">T05_5145</name>
</gene>
<evidence type="ECO:0000313" key="4">
    <source>
        <dbReference type="Proteomes" id="UP000055048"/>
    </source>
</evidence>
<dbReference type="Proteomes" id="UP000055048">
    <property type="component" value="Unassembled WGS sequence"/>
</dbReference>
<proteinExistence type="predicted"/>
<keyword evidence="2" id="KW-0812">Transmembrane</keyword>
<evidence type="ECO:0000256" key="2">
    <source>
        <dbReference type="SAM" id="Phobius"/>
    </source>
</evidence>
<keyword evidence="2" id="KW-1133">Transmembrane helix</keyword>
<evidence type="ECO:0000256" key="1">
    <source>
        <dbReference type="SAM" id="MobiDB-lite"/>
    </source>
</evidence>
<protein>
    <submittedName>
        <fullName evidence="3">Uncharacterized protein</fullName>
    </submittedName>
</protein>
<comment type="caution">
    <text evidence="3">The sequence shown here is derived from an EMBL/GenBank/DDBJ whole genome shotgun (WGS) entry which is preliminary data.</text>
</comment>
<organism evidence="3 4">
    <name type="scientific">Trichinella murrelli</name>
    <dbReference type="NCBI Taxonomy" id="144512"/>
    <lineage>
        <taxon>Eukaryota</taxon>
        <taxon>Metazoa</taxon>
        <taxon>Ecdysozoa</taxon>
        <taxon>Nematoda</taxon>
        <taxon>Enoplea</taxon>
        <taxon>Dorylaimia</taxon>
        <taxon>Trichinellida</taxon>
        <taxon>Trichinellidae</taxon>
        <taxon>Trichinella</taxon>
    </lineage>
</organism>
<dbReference type="AlphaFoldDB" id="A0A0V0TB45"/>
<feature type="compositionally biased region" description="Polar residues" evidence="1">
    <location>
        <begin position="405"/>
        <end position="417"/>
    </location>
</feature>
<dbReference type="EMBL" id="JYDJ01000376">
    <property type="protein sequence ID" value="KRX36265.1"/>
    <property type="molecule type" value="Genomic_DNA"/>
</dbReference>
<keyword evidence="4" id="KW-1185">Reference proteome</keyword>
<feature type="transmembrane region" description="Helical" evidence="2">
    <location>
        <begin position="377"/>
        <end position="402"/>
    </location>
</feature>
<keyword evidence="2" id="KW-0472">Membrane</keyword>
<feature type="transmembrane region" description="Helical" evidence="2">
    <location>
        <begin position="351"/>
        <end position="371"/>
    </location>
</feature>
<accession>A0A0V0TB45</accession>
<name>A0A0V0TB45_9BILA</name>
<feature type="region of interest" description="Disordered" evidence="1">
    <location>
        <begin position="405"/>
        <end position="430"/>
    </location>
</feature>
<reference evidence="3 4" key="1">
    <citation type="submission" date="2015-01" db="EMBL/GenBank/DDBJ databases">
        <title>Evolution of Trichinella species and genotypes.</title>
        <authorList>
            <person name="Korhonen P.K."/>
            <person name="Edoardo P."/>
            <person name="Giuseppe L.R."/>
            <person name="Gasser R.B."/>
        </authorList>
    </citation>
    <scope>NUCLEOTIDE SEQUENCE [LARGE SCALE GENOMIC DNA]</scope>
    <source>
        <strain evidence="3">ISS417</strain>
    </source>
</reference>
<evidence type="ECO:0000313" key="3">
    <source>
        <dbReference type="EMBL" id="KRX36265.1"/>
    </source>
</evidence>
<sequence length="430" mass="48701">MNELFCSGSLKALQTLFVIYTCHFELSECFAKQVERYKDRLERIWSKGDTYVKSKRYMTNPILSECSLYIIAVPASRRSLTVKSNLNLEGRTVKYSHHMRPAKRAYSRKFSCISESANGIAISSEEVAILQSKKSTESQQLSDGHRQAVKKIVLNNVINVSKKLEILCLIRVISIKMCSASSSSMNSSLEVSRGESLGESTIDVVEALKKGFDKMMVLSPSKEEHFDFKRDCTDLKENCTYIFMENFEQEDADFFLSLKEEDASAIRCSTPVNGDNNVSVELMDVIVMFRQLHVLTFDPYGPDGHTCHCSHCSKRNAKSDDEFVNGESFDALSRTLYDREATMNNKNVRNYFSGMVHFGPTLHLLVVDYAILLDHQIFVVLVFLLLGRQVFVLLLTAAATTVKNSQQQQQPKTTLNGINKMETTKKQKSK</sequence>